<dbReference type="InterPro" id="IPR007300">
    <property type="entry name" value="CidB/LrgB"/>
</dbReference>
<dbReference type="Proteomes" id="UP000253472">
    <property type="component" value="Unassembled WGS sequence"/>
</dbReference>
<feature type="transmembrane region" description="Helical" evidence="6">
    <location>
        <begin position="527"/>
        <end position="547"/>
    </location>
</feature>
<dbReference type="PANTHER" id="PTHR30249:SF0">
    <property type="entry name" value="PLASTIDAL GLYCOLATE_GLYCERATE TRANSLOCATOR 1, CHLOROPLASTIC"/>
    <property type="match status" value="1"/>
</dbReference>
<keyword evidence="8" id="KW-1185">Reference proteome</keyword>
<dbReference type="AlphaFoldDB" id="A0A367YNH6"/>
<feature type="transmembrane region" description="Helical" evidence="6">
    <location>
        <begin position="138"/>
        <end position="160"/>
    </location>
</feature>
<dbReference type="GO" id="GO:0016020">
    <property type="term" value="C:membrane"/>
    <property type="evidence" value="ECO:0007669"/>
    <property type="project" value="UniProtKB-SubCell"/>
</dbReference>
<keyword evidence="2 6" id="KW-0812">Transmembrane</keyword>
<keyword evidence="3 6" id="KW-1133">Transmembrane helix</keyword>
<dbReference type="Pfam" id="PF04172">
    <property type="entry name" value="LrgB"/>
    <property type="match status" value="1"/>
</dbReference>
<feature type="transmembrane region" description="Helical" evidence="6">
    <location>
        <begin position="486"/>
        <end position="512"/>
    </location>
</feature>
<evidence type="ECO:0000256" key="1">
    <source>
        <dbReference type="ARBA" id="ARBA00004141"/>
    </source>
</evidence>
<reference evidence="7 8" key="1">
    <citation type="submission" date="2018-06" db="EMBL/GenBank/DDBJ databases">
        <title>Whole genome sequencing of Candida tropicalis (genome annotated by CSBL at Korea University).</title>
        <authorList>
            <person name="Ahn J."/>
        </authorList>
    </citation>
    <scope>NUCLEOTIDE SEQUENCE [LARGE SCALE GENOMIC DNA]</scope>
    <source>
        <strain evidence="7 8">ATCC 20962</strain>
    </source>
</reference>
<evidence type="ECO:0000256" key="5">
    <source>
        <dbReference type="SAM" id="MobiDB-lite"/>
    </source>
</evidence>
<feature type="region of interest" description="Disordered" evidence="5">
    <location>
        <begin position="212"/>
        <end position="253"/>
    </location>
</feature>
<sequence length="587" mass="66065">MDNDNVWRLIWRGIWYSRQHLFRSFVVIPVGIIILLAILYGLNILLADIFKIKFPSSVLGMLINLIFLCVLSLLSEMRGEHEYVKKTREGSSWVLRNYLAMIKPSMNFTLKFINVFFIPSFVMLPLSDPITIIECLKIAAVFIVGLVVLILVNVYMITLFKVTLERFGYKQEKAHTEEDEEVEMEVIRSSNRTFTSMRDDITTIDIDSLQPINTNDREVTPPRSVTENPFDDTSSNLPEPEPIYHKPHHVDTYPRTQATPAQEQDSVAVEQREEVQLSPITVFITNNMDWLLYGLLFIVSLPLYFTPLHIYLFYHLSITVLAFFVAELIRRKIPLAHSIITSTGIILFVCFIGSLIYHRHPKGFLDDLKFYRTGKNYLLLFSGKTLNNNGKSDTVPEDNPTATPQWPGCGDFLSSLMDISIVSLSLPMFTHRRDFVKNFAVLCPTILLSIGLTFFLYPIVCHAIGIEAERSIGFIGRSVTLALGTPLILALGGSVSLMAVCTILSGILGVLINEPLFRILRVDKNDFVTRGVTLGINCGAIATAHLLNVDPRAASMSSLSFSVFGTVMVIMASVNAVRELVRSWVGL</sequence>
<accession>A0A367YNH6</accession>
<feature type="transmembrane region" description="Helical" evidence="6">
    <location>
        <begin position="54"/>
        <end position="74"/>
    </location>
</feature>
<feature type="transmembrane region" description="Helical" evidence="6">
    <location>
        <begin position="441"/>
        <end position="466"/>
    </location>
</feature>
<comment type="caution">
    <text evidence="7">The sequence shown here is derived from an EMBL/GenBank/DDBJ whole genome shotgun (WGS) entry which is preliminary data.</text>
</comment>
<feature type="transmembrane region" description="Helical" evidence="6">
    <location>
        <begin position="108"/>
        <end position="126"/>
    </location>
</feature>
<protein>
    <submittedName>
        <fullName evidence="7">Holin-like protein CidB</fullName>
    </submittedName>
</protein>
<evidence type="ECO:0000313" key="7">
    <source>
        <dbReference type="EMBL" id="RCK67445.1"/>
    </source>
</evidence>
<feature type="transmembrane region" description="Helical" evidence="6">
    <location>
        <begin position="559"/>
        <end position="577"/>
    </location>
</feature>
<dbReference type="OrthoDB" id="2502820at2759"/>
<organism evidence="7 8">
    <name type="scientific">Candida viswanathii</name>
    <dbReference type="NCBI Taxonomy" id="5486"/>
    <lineage>
        <taxon>Eukaryota</taxon>
        <taxon>Fungi</taxon>
        <taxon>Dikarya</taxon>
        <taxon>Ascomycota</taxon>
        <taxon>Saccharomycotina</taxon>
        <taxon>Pichiomycetes</taxon>
        <taxon>Debaryomycetaceae</taxon>
        <taxon>Candida/Lodderomyces clade</taxon>
        <taxon>Candida</taxon>
    </lineage>
</organism>
<comment type="subcellular location">
    <subcellularLocation>
        <location evidence="1">Membrane</location>
        <topology evidence="1">Multi-pass membrane protein</topology>
    </subcellularLocation>
</comment>
<gene>
    <name evidence="7" type="primary">cidB_0</name>
    <name evidence="7" type="ORF">Cantr_02698</name>
</gene>
<feature type="transmembrane region" description="Helical" evidence="6">
    <location>
        <begin position="21"/>
        <end position="42"/>
    </location>
</feature>
<name>A0A367YNH6_9ASCO</name>
<dbReference type="EMBL" id="QLNQ01000001">
    <property type="protein sequence ID" value="RCK67445.1"/>
    <property type="molecule type" value="Genomic_DNA"/>
</dbReference>
<evidence type="ECO:0000256" key="2">
    <source>
        <dbReference type="ARBA" id="ARBA00022692"/>
    </source>
</evidence>
<dbReference type="PANTHER" id="PTHR30249">
    <property type="entry name" value="PUTATIVE SEROTONIN TRANSPORTER"/>
    <property type="match status" value="1"/>
</dbReference>
<keyword evidence="4 6" id="KW-0472">Membrane</keyword>
<evidence type="ECO:0000256" key="3">
    <source>
        <dbReference type="ARBA" id="ARBA00022989"/>
    </source>
</evidence>
<feature type="transmembrane region" description="Helical" evidence="6">
    <location>
        <begin position="290"/>
        <end position="306"/>
    </location>
</feature>
<feature type="transmembrane region" description="Helical" evidence="6">
    <location>
        <begin position="336"/>
        <end position="357"/>
    </location>
</feature>
<evidence type="ECO:0000313" key="8">
    <source>
        <dbReference type="Proteomes" id="UP000253472"/>
    </source>
</evidence>
<feature type="compositionally biased region" description="Polar residues" evidence="5">
    <location>
        <begin position="223"/>
        <end position="237"/>
    </location>
</feature>
<proteinExistence type="predicted"/>
<evidence type="ECO:0000256" key="4">
    <source>
        <dbReference type="ARBA" id="ARBA00023136"/>
    </source>
</evidence>
<evidence type="ECO:0000256" key="6">
    <source>
        <dbReference type="SAM" id="Phobius"/>
    </source>
</evidence>